<dbReference type="Proteomes" id="UP000076512">
    <property type="component" value="Unassembled WGS sequence"/>
</dbReference>
<proteinExistence type="predicted"/>
<keyword evidence="3" id="KW-1185">Reference proteome</keyword>
<evidence type="ECO:0000259" key="1">
    <source>
        <dbReference type="Pfam" id="PF13349"/>
    </source>
</evidence>
<comment type="caution">
    <text evidence="2">The sequence shown here is derived from an EMBL/GenBank/DDBJ whole genome shotgun (WGS) entry which is preliminary data.</text>
</comment>
<dbReference type="AlphaFoldDB" id="A0A164J115"/>
<sequence>MTPRGRRWFLFVGLAVFVLVVGSGVSVVVEHVLPRKPFSASATVAAGSLLRVEGQATDIILRSGTDGSVHVTATGDYAYTVAPDTLTAATADSVTTVTGGCRNACSLRLTVTLPAALEVQARTASGRITATGLTGPLTARTLSGSLEVTGAANPVELHTASGRIAVHDSRAARLTATTGSGEIRASFAAAPTTVSATTTAGRVDLTLPKADYYIDATSRSGTPVIDVPSNRYAANTITVRTESGGIGIH</sequence>
<dbReference type="Pfam" id="PF13349">
    <property type="entry name" value="DUF4097"/>
    <property type="match status" value="1"/>
</dbReference>
<dbReference type="RefSeq" id="WP_067578057.1">
    <property type="nucleotide sequence ID" value="NZ_JABMCZ010000003.1"/>
</dbReference>
<reference evidence="2 3" key="1">
    <citation type="submission" date="2016-04" db="EMBL/GenBank/DDBJ databases">
        <authorList>
            <person name="Evans L.H."/>
            <person name="Alamgir A."/>
            <person name="Owens N."/>
            <person name="Weber N.D."/>
            <person name="Virtaneva K."/>
            <person name="Barbian K."/>
            <person name="Babar A."/>
            <person name="Rosenke K."/>
        </authorList>
    </citation>
    <scope>NUCLEOTIDE SEQUENCE [LARGE SCALE GENOMIC DNA]</scope>
    <source>
        <strain evidence="2 3">IFM 0406</strain>
    </source>
</reference>
<dbReference type="InterPro" id="IPR025164">
    <property type="entry name" value="Toastrack_DUF4097"/>
</dbReference>
<dbReference type="Gene3D" id="2.160.20.120">
    <property type="match status" value="1"/>
</dbReference>
<dbReference type="EMBL" id="LWGR01000016">
    <property type="protein sequence ID" value="KZM69935.1"/>
    <property type="molecule type" value="Genomic_DNA"/>
</dbReference>
<feature type="domain" description="DUF4097" evidence="1">
    <location>
        <begin position="118"/>
        <end position="248"/>
    </location>
</feature>
<organism evidence="2 3">
    <name type="scientific">Nocardia terpenica</name>
    <dbReference type="NCBI Taxonomy" id="455432"/>
    <lineage>
        <taxon>Bacteria</taxon>
        <taxon>Bacillati</taxon>
        <taxon>Actinomycetota</taxon>
        <taxon>Actinomycetes</taxon>
        <taxon>Mycobacteriales</taxon>
        <taxon>Nocardiaceae</taxon>
        <taxon>Nocardia</taxon>
    </lineage>
</organism>
<gene>
    <name evidence="2" type="ORF">AWN90_04835</name>
</gene>
<evidence type="ECO:0000313" key="2">
    <source>
        <dbReference type="EMBL" id="KZM69935.1"/>
    </source>
</evidence>
<accession>A0A164J115</accession>
<dbReference type="STRING" id="455432.AWN90_04835"/>
<evidence type="ECO:0000313" key="3">
    <source>
        <dbReference type="Proteomes" id="UP000076512"/>
    </source>
</evidence>
<protein>
    <recommendedName>
        <fullName evidence="1">DUF4097 domain-containing protein</fullName>
    </recommendedName>
</protein>
<name>A0A164J115_9NOCA</name>
<dbReference type="OrthoDB" id="4152002at2"/>